<proteinExistence type="predicted"/>
<evidence type="ECO:0000313" key="1">
    <source>
        <dbReference type="EMBL" id="MBW0524711.1"/>
    </source>
</evidence>
<keyword evidence="2" id="KW-1185">Reference proteome</keyword>
<dbReference type="EMBL" id="AVOT02031237">
    <property type="protein sequence ID" value="MBW0524711.1"/>
    <property type="molecule type" value="Genomic_DNA"/>
</dbReference>
<sequence length="117" mass="13665">MKYKAAETIRKCHTIQRSTHLANQCAKRGKINEIDIELEPNVEKDDVNEENSDDKSSIFSESSKYRENINITFDIMDSYSHLEHLRSRKLDLLKIQDEKLMKTKKTEGKVIKLEVPV</sequence>
<dbReference type="AlphaFoldDB" id="A0A9Q3I096"/>
<dbReference type="Proteomes" id="UP000765509">
    <property type="component" value="Unassembled WGS sequence"/>
</dbReference>
<evidence type="ECO:0000313" key="2">
    <source>
        <dbReference type="Proteomes" id="UP000765509"/>
    </source>
</evidence>
<comment type="caution">
    <text evidence="1">The sequence shown here is derived from an EMBL/GenBank/DDBJ whole genome shotgun (WGS) entry which is preliminary data.</text>
</comment>
<gene>
    <name evidence="1" type="ORF">O181_064426</name>
</gene>
<name>A0A9Q3I096_9BASI</name>
<organism evidence="1 2">
    <name type="scientific">Austropuccinia psidii MF-1</name>
    <dbReference type="NCBI Taxonomy" id="1389203"/>
    <lineage>
        <taxon>Eukaryota</taxon>
        <taxon>Fungi</taxon>
        <taxon>Dikarya</taxon>
        <taxon>Basidiomycota</taxon>
        <taxon>Pucciniomycotina</taxon>
        <taxon>Pucciniomycetes</taxon>
        <taxon>Pucciniales</taxon>
        <taxon>Sphaerophragmiaceae</taxon>
        <taxon>Austropuccinia</taxon>
    </lineage>
</organism>
<protein>
    <submittedName>
        <fullName evidence="1">Uncharacterized protein</fullName>
    </submittedName>
</protein>
<accession>A0A9Q3I096</accession>
<reference evidence="1" key="1">
    <citation type="submission" date="2021-03" db="EMBL/GenBank/DDBJ databases">
        <title>Draft genome sequence of rust myrtle Austropuccinia psidii MF-1, a brazilian biotype.</title>
        <authorList>
            <person name="Quecine M.C."/>
            <person name="Pachon D.M.R."/>
            <person name="Bonatelli M.L."/>
            <person name="Correr F.H."/>
            <person name="Franceschini L.M."/>
            <person name="Leite T.F."/>
            <person name="Margarido G.R.A."/>
            <person name="Almeida C.A."/>
            <person name="Ferrarezi J.A."/>
            <person name="Labate C.A."/>
        </authorList>
    </citation>
    <scope>NUCLEOTIDE SEQUENCE</scope>
    <source>
        <strain evidence="1">MF-1</strain>
    </source>
</reference>